<evidence type="ECO:0000256" key="1">
    <source>
        <dbReference type="ARBA" id="ARBA00023125"/>
    </source>
</evidence>
<dbReference type="AlphaFoldDB" id="A0A2W5QS05"/>
<dbReference type="GO" id="GO:0003677">
    <property type="term" value="F:DNA binding"/>
    <property type="evidence" value="ECO:0007669"/>
    <property type="project" value="UniProtKB-KW"/>
</dbReference>
<name>A0A2W5QS05_VARPD</name>
<evidence type="ECO:0000259" key="4">
    <source>
        <dbReference type="Pfam" id="PF22276"/>
    </source>
</evidence>
<dbReference type="InterPro" id="IPR001647">
    <property type="entry name" value="HTH_TetR"/>
</dbReference>
<dbReference type="InterPro" id="IPR036271">
    <property type="entry name" value="Tet_transcr_reg_TetR-rel_C_sf"/>
</dbReference>
<protein>
    <submittedName>
        <fullName evidence="5">Nucleoid occlusion factor SlmA</fullName>
    </submittedName>
</protein>
<keyword evidence="1" id="KW-0238">DNA-binding</keyword>
<evidence type="ECO:0000259" key="3">
    <source>
        <dbReference type="Pfam" id="PF00440"/>
    </source>
</evidence>
<dbReference type="Pfam" id="PF00440">
    <property type="entry name" value="TetR_N"/>
    <property type="match status" value="1"/>
</dbReference>
<reference evidence="5 6" key="1">
    <citation type="submission" date="2017-08" db="EMBL/GenBank/DDBJ databases">
        <title>Infants hospitalized years apart are colonized by the same room-sourced microbial strains.</title>
        <authorList>
            <person name="Brooks B."/>
            <person name="Olm M.R."/>
            <person name="Firek B.A."/>
            <person name="Baker R."/>
            <person name="Thomas B.C."/>
            <person name="Morowitz M.J."/>
            <person name="Banfield J.F."/>
        </authorList>
    </citation>
    <scope>NUCLEOTIDE SEQUENCE [LARGE SCALE GENOMIC DNA]</scope>
    <source>
        <strain evidence="5">S2_005_003_R2_41</strain>
    </source>
</reference>
<sequence length="203" mass="22498">MQNDDTHAPAIDDDDSKAASAEPAAPPVRKRPKPGERRVQILQALAARLDVSEAALYRHFASKAQMFEGLIDFIEQSVFSLIHQITERDEPGREQASRIVAMLVQFAEKNPGMTRVMVGDALVFENERLQQRMNLFFDKFEAALRQALRGVASQEGSATPTVDAQVRAATLTAFVVGHLQRFARSGFKRLPSEHLEAGIALML</sequence>
<accession>A0A2W5QS05</accession>
<feature type="domain" description="HTH tetR-type" evidence="3">
    <location>
        <begin position="43"/>
        <end position="68"/>
    </location>
</feature>
<gene>
    <name evidence="5" type="ORF">DI563_02765</name>
</gene>
<dbReference type="InterPro" id="IPR009057">
    <property type="entry name" value="Homeodomain-like_sf"/>
</dbReference>
<evidence type="ECO:0000313" key="5">
    <source>
        <dbReference type="EMBL" id="PZQ77745.1"/>
    </source>
</evidence>
<evidence type="ECO:0000256" key="2">
    <source>
        <dbReference type="SAM" id="MobiDB-lite"/>
    </source>
</evidence>
<feature type="domain" description="Nucleoid occlusion factor SlmA-like C-terminal" evidence="4">
    <location>
        <begin position="98"/>
        <end position="197"/>
    </location>
</feature>
<feature type="region of interest" description="Disordered" evidence="2">
    <location>
        <begin position="1"/>
        <end position="36"/>
    </location>
</feature>
<dbReference type="InterPro" id="IPR054580">
    <property type="entry name" value="SlmA-like_C"/>
</dbReference>
<organism evidence="5 6">
    <name type="scientific">Variovorax paradoxus</name>
    <dbReference type="NCBI Taxonomy" id="34073"/>
    <lineage>
        <taxon>Bacteria</taxon>
        <taxon>Pseudomonadati</taxon>
        <taxon>Pseudomonadota</taxon>
        <taxon>Betaproteobacteria</taxon>
        <taxon>Burkholderiales</taxon>
        <taxon>Comamonadaceae</taxon>
        <taxon>Variovorax</taxon>
    </lineage>
</organism>
<dbReference type="Proteomes" id="UP000249135">
    <property type="component" value="Unassembled WGS sequence"/>
</dbReference>
<proteinExistence type="predicted"/>
<dbReference type="SUPFAM" id="SSF48498">
    <property type="entry name" value="Tetracyclin repressor-like, C-terminal domain"/>
    <property type="match status" value="1"/>
</dbReference>
<evidence type="ECO:0000313" key="6">
    <source>
        <dbReference type="Proteomes" id="UP000249135"/>
    </source>
</evidence>
<dbReference type="EMBL" id="QFPP01000011">
    <property type="protein sequence ID" value="PZQ77745.1"/>
    <property type="molecule type" value="Genomic_DNA"/>
</dbReference>
<comment type="caution">
    <text evidence="5">The sequence shown here is derived from an EMBL/GenBank/DDBJ whole genome shotgun (WGS) entry which is preliminary data.</text>
</comment>
<dbReference type="Gene3D" id="1.10.357.10">
    <property type="entry name" value="Tetracycline Repressor, domain 2"/>
    <property type="match status" value="1"/>
</dbReference>
<dbReference type="Pfam" id="PF22276">
    <property type="entry name" value="SlmA-like_C"/>
    <property type="match status" value="1"/>
</dbReference>
<dbReference type="NCBIfam" id="NF007015">
    <property type="entry name" value="PRK09480.1"/>
    <property type="match status" value="1"/>
</dbReference>
<dbReference type="SUPFAM" id="SSF46689">
    <property type="entry name" value="Homeodomain-like"/>
    <property type="match status" value="1"/>
</dbReference>